<accession>A3MXB1</accession>
<dbReference type="eggNOG" id="arCOG03233">
    <property type="taxonomic scope" value="Archaea"/>
</dbReference>
<dbReference type="GO" id="GO:0016887">
    <property type="term" value="F:ATP hydrolysis activity"/>
    <property type="evidence" value="ECO:0007669"/>
    <property type="project" value="InterPro"/>
</dbReference>
<evidence type="ECO:0000313" key="1">
    <source>
        <dbReference type="EMBL" id="ABO09278.1"/>
    </source>
</evidence>
<dbReference type="EMBL" id="CP000561">
    <property type="protein sequence ID" value="ABO09278.1"/>
    <property type="molecule type" value="Genomic_DNA"/>
</dbReference>
<dbReference type="GO" id="GO:0005524">
    <property type="term" value="F:ATP binding"/>
    <property type="evidence" value="ECO:0007669"/>
    <property type="project" value="InterPro"/>
</dbReference>
<dbReference type="SUPFAM" id="SSF52540">
    <property type="entry name" value="P-loop containing nucleoside triphosphate hydrolases"/>
    <property type="match status" value="1"/>
</dbReference>
<dbReference type="AlphaFoldDB" id="A3MXB1"/>
<dbReference type="KEGG" id="pcl:Pcal_1861"/>
<gene>
    <name evidence="1" type="ordered locus">Pcal_1861</name>
</gene>
<dbReference type="HOGENOM" id="CLU_843644_0_0_2"/>
<dbReference type="Proteomes" id="UP000001431">
    <property type="component" value="Chromosome"/>
</dbReference>
<reference evidence="1" key="1">
    <citation type="submission" date="2007-02" db="EMBL/GenBank/DDBJ databases">
        <title>Complete sequence of Pyrobaculum calidifontis JCM 11548.</title>
        <authorList>
            <consortium name="US DOE Joint Genome Institute"/>
            <person name="Copeland A."/>
            <person name="Lucas S."/>
            <person name="Lapidus A."/>
            <person name="Barry K."/>
            <person name="Glavina del Rio T."/>
            <person name="Dalin E."/>
            <person name="Tice H."/>
            <person name="Pitluck S."/>
            <person name="Chain P."/>
            <person name="Malfatti S."/>
            <person name="Shin M."/>
            <person name="Vergez L."/>
            <person name="Schmutz J."/>
            <person name="Larimer F."/>
            <person name="Land M."/>
            <person name="Hauser L."/>
            <person name="Kyrpides N."/>
            <person name="Mikhailova N."/>
            <person name="Cozen A.E."/>
            <person name="Fitz-Gibbon S.T."/>
            <person name="House C.H."/>
            <person name="Saltikov C."/>
            <person name="Lowe T.M."/>
            <person name="Richardson P."/>
        </authorList>
    </citation>
    <scope>NUCLEOTIDE SEQUENCE [LARGE SCALE GENOMIC DNA]</scope>
    <source>
        <strain evidence="1">JCM 11548</strain>
    </source>
</reference>
<dbReference type="InterPro" id="IPR027417">
    <property type="entry name" value="P-loop_NTPase"/>
</dbReference>
<dbReference type="STRING" id="410359.Pcal_1861"/>
<proteinExistence type="predicted"/>
<evidence type="ECO:0000313" key="2">
    <source>
        <dbReference type="Proteomes" id="UP000001431"/>
    </source>
</evidence>
<organism evidence="1 2">
    <name type="scientific">Pyrobaculum calidifontis (strain DSM 21063 / JCM 11548 / VA1)</name>
    <dbReference type="NCBI Taxonomy" id="410359"/>
    <lineage>
        <taxon>Archaea</taxon>
        <taxon>Thermoproteota</taxon>
        <taxon>Thermoprotei</taxon>
        <taxon>Thermoproteales</taxon>
        <taxon>Thermoproteaceae</taxon>
        <taxon>Pyrobaculum</taxon>
    </lineage>
</organism>
<sequence>MGAVLFEGWNLGPLERVSVEVARLTLFVGVNRAGKSIVARSLAAVTTALYRASVEYAKALAERRRGRSVKERPLSELFLQQLEDFALEIPVRAGAKSVVVKLNYGGRVLLVEKDVLGNFKVGGDLVEAAAKQVEESLRVGREGFFDFDPLFYPWSTLEWCNSLYPAAARWLASAFDIVVSQEAVFEGGVEVRNPSSMVVSLADLARRGGCRNLVLEEPEAHLHDDAVFEFAKFLYAEASRGKGFLVTTHSDLLTAWVAALAAHPNPGELGVDVGERPSVKVYRFHLRRVGDAYAEELDLRGGEVDMDEAQLRVLENLERALRAVKNALRAGR</sequence>
<evidence type="ECO:0008006" key="3">
    <source>
        <dbReference type="Google" id="ProtNLM"/>
    </source>
</evidence>
<protein>
    <recommendedName>
        <fullName evidence="3">ATPase AAA-type core domain-containing protein</fullName>
    </recommendedName>
</protein>
<keyword evidence="2" id="KW-1185">Reference proteome</keyword>
<name>A3MXB1_PYRCJ</name>